<accession>A0A090ST90</accession>
<dbReference type="AlphaFoldDB" id="A0A090ST90"/>
<reference evidence="1 2" key="1">
    <citation type="submission" date="2014-09" db="EMBL/GenBank/DDBJ databases">
        <title>Vibrio maritimus JCM 19235. (C45) whole genome shotgun sequence.</title>
        <authorList>
            <person name="Sawabe T."/>
            <person name="Meirelles P."/>
            <person name="Nakanishi M."/>
            <person name="Sayaka M."/>
            <person name="Hattori M."/>
            <person name="Ohkuma M."/>
        </authorList>
    </citation>
    <scope>NUCLEOTIDE SEQUENCE [LARGE SCALE GENOMIC DNA]</scope>
    <source>
        <strain evidence="2">JCM19235</strain>
    </source>
</reference>
<dbReference type="STRING" id="990268.JCM19235_3137"/>
<name>A0A090ST90_9VIBR</name>
<evidence type="ECO:0000313" key="1">
    <source>
        <dbReference type="EMBL" id="GAL22557.1"/>
    </source>
</evidence>
<organism evidence="1 2">
    <name type="scientific">Vibrio maritimus</name>
    <dbReference type="NCBI Taxonomy" id="990268"/>
    <lineage>
        <taxon>Bacteria</taxon>
        <taxon>Pseudomonadati</taxon>
        <taxon>Pseudomonadota</taxon>
        <taxon>Gammaproteobacteria</taxon>
        <taxon>Vibrionales</taxon>
        <taxon>Vibrionaceae</taxon>
        <taxon>Vibrio</taxon>
    </lineage>
</organism>
<sequence length="40" mass="4724">MRKDVWWFETLDVEKPSNGWLLGNVRLSRLMVNHINAINA</sequence>
<dbReference type="EMBL" id="BBMR01000014">
    <property type="protein sequence ID" value="GAL22557.1"/>
    <property type="molecule type" value="Genomic_DNA"/>
</dbReference>
<proteinExistence type="predicted"/>
<dbReference type="Proteomes" id="UP000029228">
    <property type="component" value="Unassembled WGS sequence"/>
</dbReference>
<evidence type="ECO:0000313" key="2">
    <source>
        <dbReference type="Proteomes" id="UP000029228"/>
    </source>
</evidence>
<keyword evidence="2" id="KW-1185">Reference proteome</keyword>
<protein>
    <submittedName>
        <fullName evidence="1">Uncharacterized protein</fullName>
    </submittedName>
</protein>
<gene>
    <name evidence="1" type="ORF">JCM19235_3137</name>
</gene>
<comment type="caution">
    <text evidence="1">The sequence shown here is derived from an EMBL/GenBank/DDBJ whole genome shotgun (WGS) entry which is preliminary data.</text>
</comment>